<proteinExistence type="inferred from homology"/>
<comment type="pathway">
    <text evidence="1 9">Porphyrin-containing compound metabolism; protoporphyrin-IX biosynthesis; coproporphyrinogen-III from 5-aminolevulinate: step 3/4.</text>
</comment>
<feature type="domain" description="Tetrapyrrole biosynthesis uroporphyrinogen III synthase" evidence="10">
    <location>
        <begin position="22"/>
        <end position="246"/>
    </location>
</feature>
<dbReference type="Gene3D" id="3.40.50.10090">
    <property type="match status" value="2"/>
</dbReference>
<evidence type="ECO:0000256" key="8">
    <source>
        <dbReference type="ARBA" id="ARBA00048617"/>
    </source>
</evidence>
<dbReference type="GO" id="GO:0006780">
    <property type="term" value="P:uroporphyrinogen III biosynthetic process"/>
    <property type="evidence" value="ECO:0007669"/>
    <property type="project" value="UniProtKB-UniRule"/>
</dbReference>
<dbReference type="Proteomes" id="UP000245624">
    <property type="component" value="Unassembled WGS sequence"/>
</dbReference>
<evidence type="ECO:0000259" key="10">
    <source>
        <dbReference type="Pfam" id="PF02602"/>
    </source>
</evidence>
<evidence type="ECO:0000256" key="7">
    <source>
        <dbReference type="ARBA" id="ARBA00040167"/>
    </source>
</evidence>
<dbReference type="UniPathway" id="UPA00251">
    <property type="reaction ID" value="UER00320"/>
</dbReference>
<name>A0A317KY58_9BACI</name>
<evidence type="ECO:0000256" key="9">
    <source>
        <dbReference type="RuleBase" id="RU366031"/>
    </source>
</evidence>
<organism evidence="11 12">
    <name type="scientific">Gracilibacillus dipsosauri</name>
    <dbReference type="NCBI Taxonomy" id="178340"/>
    <lineage>
        <taxon>Bacteria</taxon>
        <taxon>Bacillati</taxon>
        <taxon>Bacillota</taxon>
        <taxon>Bacilli</taxon>
        <taxon>Bacillales</taxon>
        <taxon>Bacillaceae</taxon>
        <taxon>Gracilibacillus</taxon>
    </lineage>
</organism>
<comment type="similarity">
    <text evidence="2 9">Belongs to the uroporphyrinogen-III synthase family.</text>
</comment>
<dbReference type="EMBL" id="QGTD01000008">
    <property type="protein sequence ID" value="PWU68273.1"/>
    <property type="molecule type" value="Genomic_DNA"/>
</dbReference>
<comment type="catalytic activity">
    <reaction evidence="8 9">
        <text>hydroxymethylbilane = uroporphyrinogen III + H2O</text>
        <dbReference type="Rhea" id="RHEA:18965"/>
        <dbReference type="ChEBI" id="CHEBI:15377"/>
        <dbReference type="ChEBI" id="CHEBI:57308"/>
        <dbReference type="ChEBI" id="CHEBI:57845"/>
        <dbReference type="EC" id="4.2.1.75"/>
    </reaction>
</comment>
<comment type="function">
    <text evidence="6 9">Catalyzes cyclization of the linear tetrapyrrole, hydroxymethylbilane, to the macrocyclic uroporphyrinogen III.</text>
</comment>
<dbReference type="EC" id="4.2.1.75" evidence="3 9"/>
<dbReference type="PANTHER" id="PTHR38042">
    <property type="entry name" value="UROPORPHYRINOGEN-III SYNTHASE, CHLOROPLASTIC"/>
    <property type="match status" value="1"/>
</dbReference>
<dbReference type="GO" id="GO:0006782">
    <property type="term" value="P:protoporphyrinogen IX biosynthetic process"/>
    <property type="evidence" value="ECO:0007669"/>
    <property type="project" value="UniProtKB-UniRule"/>
</dbReference>
<keyword evidence="12" id="KW-1185">Reference proteome</keyword>
<evidence type="ECO:0000313" key="12">
    <source>
        <dbReference type="Proteomes" id="UP000245624"/>
    </source>
</evidence>
<evidence type="ECO:0000256" key="4">
    <source>
        <dbReference type="ARBA" id="ARBA00023239"/>
    </source>
</evidence>
<accession>A0A317KY58</accession>
<gene>
    <name evidence="11" type="ORF">DLJ74_07410</name>
</gene>
<evidence type="ECO:0000256" key="3">
    <source>
        <dbReference type="ARBA" id="ARBA00013109"/>
    </source>
</evidence>
<comment type="caution">
    <text evidence="11">The sequence shown here is derived from an EMBL/GenBank/DDBJ whole genome shotgun (WGS) entry which is preliminary data.</text>
</comment>
<keyword evidence="4 9" id="KW-0456">Lyase</keyword>
<evidence type="ECO:0000256" key="6">
    <source>
        <dbReference type="ARBA" id="ARBA00037589"/>
    </source>
</evidence>
<dbReference type="InterPro" id="IPR003754">
    <property type="entry name" value="4pyrrol_synth_uPrphyn_synth"/>
</dbReference>
<dbReference type="SUPFAM" id="SSF69618">
    <property type="entry name" value="HemD-like"/>
    <property type="match status" value="1"/>
</dbReference>
<dbReference type="GO" id="GO:0004852">
    <property type="term" value="F:uroporphyrinogen-III synthase activity"/>
    <property type="evidence" value="ECO:0007669"/>
    <property type="project" value="UniProtKB-UniRule"/>
</dbReference>
<evidence type="ECO:0000313" key="11">
    <source>
        <dbReference type="EMBL" id="PWU68273.1"/>
    </source>
</evidence>
<evidence type="ECO:0000256" key="1">
    <source>
        <dbReference type="ARBA" id="ARBA00004772"/>
    </source>
</evidence>
<dbReference type="PANTHER" id="PTHR38042:SF1">
    <property type="entry name" value="UROPORPHYRINOGEN-III SYNTHASE, CHLOROPLASTIC"/>
    <property type="match status" value="1"/>
</dbReference>
<reference evidence="11 12" key="1">
    <citation type="submission" date="2018-05" db="EMBL/GenBank/DDBJ databases">
        <title>Genomic analysis of Gracilibacillus dipsosauri DD1 reveals novel features of a salt-tolerant amylase.</title>
        <authorList>
            <person name="Deutch C.E."/>
            <person name="Yang S."/>
        </authorList>
    </citation>
    <scope>NUCLEOTIDE SEQUENCE [LARGE SCALE GENOMIC DNA]</scope>
    <source>
        <strain evidence="11 12">DD1</strain>
    </source>
</reference>
<dbReference type="CDD" id="cd06578">
    <property type="entry name" value="HemD"/>
    <property type="match status" value="1"/>
</dbReference>
<dbReference type="AlphaFoldDB" id="A0A317KY58"/>
<evidence type="ECO:0000256" key="2">
    <source>
        <dbReference type="ARBA" id="ARBA00008133"/>
    </source>
</evidence>
<protein>
    <recommendedName>
        <fullName evidence="7 9">Uroporphyrinogen-III synthase</fullName>
        <ecNumber evidence="3 9">4.2.1.75</ecNumber>
    </recommendedName>
</protein>
<dbReference type="RefSeq" id="WP_109983989.1">
    <property type="nucleotide sequence ID" value="NZ_QGTD01000008.1"/>
</dbReference>
<evidence type="ECO:0000256" key="5">
    <source>
        <dbReference type="ARBA" id="ARBA00023244"/>
    </source>
</evidence>
<sequence length="260" mass="29708">MSKPLKGKKLLITREEKQAQPLVELVQHAGAEPFLAPLLQFQPIYSKNNEQALKKIQEQVDWLFFTSANTVYFFEAYRKQLGLTFSQKIAAVGVKTSHALMEYGYTVHFQPSIYSGAVMVPEFINKFGKEQKIALIGGESARDEIPDLLQKNHVSFQQVAIYRTMKNDAGRKKLRYALKQEMDACLFTSPSTVKTFTEFADAYYLEKTKKETLAVAIGLTTATELKKQGFQHVIYPQKYTIEAMVEQLVAYLQNERTKKE</sequence>
<keyword evidence="5 9" id="KW-0627">Porphyrin biosynthesis</keyword>
<dbReference type="Pfam" id="PF02602">
    <property type="entry name" value="HEM4"/>
    <property type="match status" value="1"/>
</dbReference>
<dbReference type="InterPro" id="IPR036108">
    <property type="entry name" value="4pyrrol_syn_uPrphyn_synt_sf"/>
</dbReference>
<dbReference type="InterPro" id="IPR039793">
    <property type="entry name" value="UROS/Hem4"/>
</dbReference>
<dbReference type="OrthoDB" id="9815856at2"/>